<evidence type="ECO:0000256" key="2">
    <source>
        <dbReference type="ARBA" id="ARBA00006962"/>
    </source>
</evidence>
<keyword evidence="3" id="KW-0328">Glycosyltransferase</keyword>
<comment type="caution">
    <text evidence="7">The sequence shown here is derived from an EMBL/GenBank/DDBJ whole genome shotgun (WGS) entry which is preliminary data.</text>
</comment>
<dbReference type="GO" id="GO:0016020">
    <property type="term" value="C:membrane"/>
    <property type="evidence" value="ECO:0007669"/>
    <property type="project" value="UniProtKB-SubCell"/>
</dbReference>
<feature type="domain" description="Diacylglycerol glucosyltransferase N-terminal" evidence="6">
    <location>
        <begin position="14"/>
        <end position="181"/>
    </location>
</feature>
<dbReference type="Pfam" id="PF06925">
    <property type="entry name" value="MGDG_synth"/>
    <property type="match status" value="1"/>
</dbReference>
<dbReference type="GO" id="GO:0009247">
    <property type="term" value="P:glycolipid biosynthetic process"/>
    <property type="evidence" value="ECO:0007669"/>
    <property type="project" value="InterPro"/>
</dbReference>
<keyword evidence="8" id="KW-1185">Reference proteome</keyword>
<gene>
    <name evidence="7" type="ORF">DWY25_17395</name>
</gene>
<name>A0A412FF93_9FIRM</name>
<protein>
    <submittedName>
        <fullName evidence="7">Glycosyltransferase</fullName>
    </submittedName>
</protein>
<keyword evidence="4 7" id="KW-0808">Transferase</keyword>
<comment type="subcellular location">
    <subcellularLocation>
        <location evidence="1">Membrane</location>
    </subcellularLocation>
</comment>
<dbReference type="Proteomes" id="UP000284178">
    <property type="component" value="Unassembled WGS sequence"/>
</dbReference>
<comment type="similarity">
    <text evidence="2">Belongs to the glycosyltransferase 28 family.</text>
</comment>
<dbReference type="Pfam" id="PF04101">
    <property type="entry name" value="Glyco_tran_28_C"/>
    <property type="match status" value="1"/>
</dbReference>
<sequence>MNVLIFSVTAGYGHIAAAQAVSLALTARGAHVVTVDLYEHVSPTVQRMIGSGYTLASKYTPRIYRTCYRQAEIHGRQTFLFALINRINVRGLENIRHLIAETSPDLIVCTHIFAAQLIDLLKQRGMLAIPAIGIVTDYTLHPFWETVPAIEHLVIASELLAHAALKRGLDAERLLPFGIPIHPKFKQAVSREDATAQLGLDPAKPTILLMGGSMGYSNSQKIIVQLAKTGLPLQILAVCGRNQKQFQRLTQMKPSLNGIYQLFVYGFAENVEILMSAADCLITKPGGLTVSEALAKKLPMFLTDPIPGHEERNAEFLVNNGVSLRLTKTFGADEAVYQFFHNFGRAQALPAMMQSLSPYNAADQLADFIMNTVNGKTEVRFQSKTDPNKILDINE</sequence>
<feature type="domain" description="Glycosyl transferase family 28 C-terminal" evidence="5">
    <location>
        <begin position="206"/>
        <end position="324"/>
    </location>
</feature>
<dbReference type="GeneID" id="83017169"/>
<dbReference type="PANTHER" id="PTHR43025:SF3">
    <property type="entry name" value="MONOGALACTOSYLDIACYLGLYCEROL SYNTHASE 1, CHLOROPLASTIC"/>
    <property type="match status" value="1"/>
</dbReference>
<evidence type="ECO:0000256" key="1">
    <source>
        <dbReference type="ARBA" id="ARBA00004370"/>
    </source>
</evidence>
<dbReference type="Gene3D" id="3.40.50.2000">
    <property type="entry name" value="Glycogen Phosphorylase B"/>
    <property type="match status" value="1"/>
</dbReference>
<dbReference type="SUPFAM" id="SSF53756">
    <property type="entry name" value="UDP-Glycosyltransferase/glycogen phosphorylase"/>
    <property type="match status" value="1"/>
</dbReference>
<evidence type="ECO:0000256" key="4">
    <source>
        <dbReference type="ARBA" id="ARBA00022679"/>
    </source>
</evidence>
<dbReference type="GO" id="GO:0016758">
    <property type="term" value="F:hexosyltransferase activity"/>
    <property type="evidence" value="ECO:0007669"/>
    <property type="project" value="InterPro"/>
</dbReference>
<evidence type="ECO:0000313" key="8">
    <source>
        <dbReference type="Proteomes" id="UP000284178"/>
    </source>
</evidence>
<proteinExistence type="inferred from homology"/>
<dbReference type="EMBL" id="QRUP01000037">
    <property type="protein sequence ID" value="RGR66817.1"/>
    <property type="molecule type" value="Genomic_DNA"/>
</dbReference>
<dbReference type="RefSeq" id="WP_117896381.1">
    <property type="nucleotide sequence ID" value="NZ_CABJCV010000037.1"/>
</dbReference>
<organism evidence="7 8">
    <name type="scientific">Holdemania filiformis</name>
    <dbReference type="NCBI Taxonomy" id="61171"/>
    <lineage>
        <taxon>Bacteria</taxon>
        <taxon>Bacillati</taxon>
        <taxon>Bacillota</taxon>
        <taxon>Erysipelotrichia</taxon>
        <taxon>Erysipelotrichales</taxon>
        <taxon>Erysipelotrichaceae</taxon>
        <taxon>Holdemania</taxon>
    </lineage>
</organism>
<evidence type="ECO:0000259" key="5">
    <source>
        <dbReference type="Pfam" id="PF04101"/>
    </source>
</evidence>
<accession>A0A412FF93</accession>
<dbReference type="AlphaFoldDB" id="A0A412FF93"/>
<evidence type="ECO:0000313" key="7">
    <source>
        <dbReference type="EMBL" id="RGR66817.1"/>
    </source>
</evidence>
<dbReference type="InterPro" id="IPR007235">
    <property type="entry name" value="Glyco_trans_28_C"/>
</dbReference>
<dbReference type="PANTHER" id="PTHR43025">
    <property type="entry name" value="MONOGALACTOSYLDIACYLGLYCEROL SYNTHASE"/>
    <property type="match status" value="1"/>
</dbReference>
<reference evidence="7 8" key="1">
    <citation type="submission" date="2018-08" db="EMBL/GenBank/DDBJ databases">
        <title>A genome reference for cultivated species of the human gut microbiota.</title>
        <authorList>
            <person name="Zou Y."/>
            <person name="Xue W."/>
            <person name="Luo G."/>
        </authorList>
    </citation>
    <scope>NUCLEOTIDE SEQUENCE [LARGE SCALE GENOMIC DNA]</scope>
    <source>
        <strain evidence="7 8">AF24-29</strain>
    </source>
</reference>
<dbReference type="InterPro" id="IPR009695">
    <property type="entry name" value="Diacylglyc_glucosyltr_N"/>
</dbReference>
<evidence type="ECO:0000259" key="6">
    <source>
        <dbReference type="Pfam" id="PF06925"/>
    </source>
</evidence>
<evidence type="ECO:0000256" key="3">
    <source>
        <dbReference type="ARBA" id="ARBA00022676"/>
    </source>
</evidence>
<dbReference type="InterPro" id="IPR050519">
    <property type="entry name" value="Glycosyltransf_28_UgtP"/>
</dbReference>